<dbReference type="AlphaFoldDB" id="A0A955L078"/>
<reference evidence="8" key="1">
    <citation type="submission" date="2020-04" db="EMBL/GenBank/DDBJ databases">
        <authorList>
            <person name="Zhang T."/>
        </authorList>
    </citation>
    <scope>NUCLEOTIDE SEQUENCE</scope>
    <source>
        <strain evidence="8">HKST-UBA15</strain>
    </source>
</reference>
<comment type="caution">
    <text evidence="8">The sequence shown here is derived from an EMBL/GenBank/DDBJ whole genome shotgun (WGS) entry which is preliminary data.</text>
</comment>
<dbReference type="InterPro" id="IPR020846">
    <property type="entry name" value="MFS_dom"/>
</dbReference>
<evidence type="ECO:0000256" key="6">
    <source>
        <dbReference type="SAM" id="Phobius"/>
    </source>
</evidence>
<accession>A0A955L078</accession>
<evidence type="ECO:0000313" key="9">
    <source>
        <dbReference type="Proteomes" id="UP000745577"/>
    </source>
</evidence>
<feature type="transmembrane region" description="Helical" evidence="6">
    <location>
        <begin position="170"/>
        <end position="192"/>
    </location>
</feature>
<gene>
    <name evidence="8" type="ORF">KC675_01505</name>
</gene>
<dbReference type="GO" id="GO:0022857">
    <property type="term" value="F:transmembrane transporter activity"/>
    <property type="evidence" value="ECO:0007669"/>
    <property type="project" value="InterPro"/>
</dbReference>
<sequence>MKIKKEVYPILLLNFVNALGFSVILPVLPFIIQKFNETPLTYGFLVSAYAFFQFIGAPILGSLSDKYGRRPLLLVSQAGTLISWVIFGLSYFLPDKTILFTSLPILVIGFSRIVDGITGGNISVANAYLADITEPKERTKIYGISGAIFGLAFIIGPVVGGFAASSSISYLGTAILAFFISLVTLLLIIFNVPESLKEFDKELEIKLLKEINIFKKIGSLKSRKLSNLFLRRIFFTVSFSSYTTLLTLYVQNRYGLEVTQVGFVFLVIGLFLFINQGFFSKRFAEKFGEEKTYLIGQVLYFIGLIILLFASNIYVFFIISYVINLGVSLSIPTFKTIITSAVDGKKQGLINGIDESLFSISSAFAPILAGMLYTFVGYKITIIIALILASQFVVAYLQSRKTLNA</sequence>
<dbReference type="PANTHER" id="PTHR23504:SF15">
    <property type="entry name" value="MAJOR FACILITATOR SUPERFAMILY (MFS) PROFILE DOMAIN-CONTAINING PROTEIN"/>
    <property type="match status" value="1"/>
</dbReference>
<evidence type="ECO:0000256" key="3">
    <source>
        <dbReference type="ARBA" id="ARBA00022692"/>
    </source>
</evidence>
<dbReference type="Gene3D" id="1.20.1250.20">
    <property type="entry name" value="MFS general substrate transporter like domains"/>
    <property type="match status" value="1"/>
</dbReference>
<keyword evidence="2" id="KW-0813">Transport</keyword>
<feature type="transmembrane region" description="Helical" evidence="6">
    <location>
        <begin position="105"/>
        <end position="129"/>
    </location>
</feature>
<dbReference type="InterPro" id="IPR036259">
    <property type="entry name" value="MFS_trans_sf"/>
</dbReference>
<keyword evidence="3 6" id="KW-0812">Transmembrane</keyword>
<feature type="transmembrane region" description="Helical" evidence="6">
    <location>
        <begin position="72"/>
        <end position="93"/>
    </location>
</feature>
<feature type="transmembrane region" description="Helical" evidence="6">
    <location>
        <begin position="141"/>
        <end position="164"/>
    </location>
</feature>
<organism evidence="8 9">
    <name type="scientific">Candidatus Dojkabacteria bacterium</name>
    <dbReference type="NCBI Taxonomy" id="2099670"/>
    <lineage>
        <taxon>Bacteria</taxon>
        <taxon>Candidatus Dojkabacteria</taxon>
    </lineage>
</organism>
<evidence type="ECO:0000313" key="8">
    <source>
        <dbReference type="EMBL" id="MCA9379834.1"/>
    </source>
</evidence>
<dbReference type="PANTHER" id="PTHR23504">
    <property type="entry name" value="MAJOR FACILITATOR SUPERFAMILY DOMAIN-CONTAINING PROTEIN 10"/>
    <property type="match status" value="1"/>
</dbReference>
<keyword evidence="4 6" id="KW-1133">Transmembrane helix</keyword>
<feature type="transmembrane region" description="Helical" evidence="6">
    <location>
        <begin position="40"/>
        <end position="60"/>
    </location>
</feature>
<feature type="transmembrane region" description="Helical" evidence="6">
    <location>
        <begin position="229"/>
        <end position="249"/>
    </location>
</feature>
<comment type="subcellular location">
    <subcellularLocation>
        <location evidence="1">Membrane</location>
        <topology evidence="1">Multi-pass membrane protein</topology>
    </subcellularLocation>
</comment>
<name>A0A955L078_9BACT</name>
<dbReference type="Pfam" id="PF07690">
    <property type="entry name" value="MFS_1"/>
    <property type="match status" value="1"/>
</dbReference>
<dbReference type="EMBL" id="JAGQLL010000014">
    <property type="protein sequence ID" value="MCA9379834.1"/>
    <property type="molecule type" value="Genomic_DNA"/>
</dbReference>
<proteinExistence type="predicted"/>
<dbReference type="InterPro" id="IPR001958">
    <property type="entry name" value="Tet-R_TetA/multi-R_MdtG-like"/>
</dbReference>
<dbReference type="InterPro" id="IPR011701">
    <property type="entry name" value="MFS"/>
</dbReference>
<evidence type="ECO:0000256" key="5">
    <source>
        <dbReference type="ARBA" id="ARBA00023136"/>
    </source>
</evidence>
<dbReference type="PROSITE" id="PS50850">
    <property type="entry name" value="MFS"/>
    <property type="match status" value="1"/>
</dbReference>
<evidence type="ECO:0000259" key="7">
    <source>
        <dbReference type="PROSITE" id="PS50850"/>
    </source>
</evidence>
<feature type="transmembrane region" description="Helical" evidence="6">
    <location>
        <begin position="299"/>
        <end position="323"/>
    </location>
</feature>
<keyword evidence="5 6" id="KW-0472">Membrane</keyword>
<protein>
    <submittedName>
        <fullName evidence="8">MFS transporter</fullName>
    </submittedName>
</protein>
<evidence type="ECO:0000256" key="4">
    <source>
        <dbReference type="ARBA" id="ARBA00022989"/>
    </source>
</evidence>
<feature type="domain" description="Major facilitator superfamily (MFS) profile" evidence="7">
    <location>
        <begin position="6"/>
        <end position="403"/>
    </location>
</feature>
<feature type="transmembrane region" description="Helical" evidence="6">
    <location>
        <begin position="7"/>
        <end position="28"/>
    </location>
</feature>
<dbReference type="GO" id="GO:0016020">
    <property type="term" value="C:membrane"/>
    <property type="evidence" value="ECO:0007669"/>
    <property type="project" value="UniProtKB-SubCell"/>
</dbReference>
<evidence type="ECO:0000256" key="1">
    <source>
        <dbReference type="ARBA" id="ARBA00004141"/>
    </source>
</evidence>
<feature type="transmembrane region" description="Helical" evidence="6">
    <location>
        <begin position="261"/>
        <end position="279"/>
    </location>
</feature>
<dbReference type="PRINTS" id="PR01035">
    <property type="entry name" value="TCRTETA"/>
</dbReference>
<evidence type="ECO:0000256" key="2">
    <source>
        <dbReference type="ARBA" id="ARBA00022448"/>
    </source>
</evidence>
<reference evidence="8" key="2">
    <citation type="journal article" date="2021" name="Microbiome">
        <title>Successional dynamics and alternative stable states in a saline activated sludge microbial community over 9 years.</title>
        <authorList>
            <person name="Wang Y."/>
            <person name="Ye J."/>
            <person name="Ju F."/>
            <person name="Liu L."/>
            <person name="Boyd J.A."/>
            <person name="Deng Y."/>
            <person name="Parks D.H."/>
            <person name="Jiang X."/>
            <person name="Yin X."/>
            <person name="Woodcroft B.J."/>
            <person name="Tyson G.W."/>
            <person name="Hugenholtz P."/>
            <person name="Polz M.F."/>
            <person name="Zhang T."/>
        </authorList>
    </citation>
    <scope>NUCLEOTIDE SEQUENCE</scope>
    <source>
        <strain evidence="8">HKST-UBA15</strain>
    </source>
</reference>
<dbReference type="SUPFAM" id="SSF103473">
    <property type="entry name" value="MFS general substrate transporter"/>
    <property type="match status" value="1"/>
</dbReference>
<dbReference type="Proteomes" id="UP000745577">
    <property type="component" value="Unassembled WGS sequence"/>
</dbReference>
<feature type="transmembrane region" description="Helical" evidence="6">
    <location>
        <begin position="376"/>
        <end position="397"/>
    </location>
</feature>